<proteinExistence type="inferred from homology"/>
<evidence type="ECO:0000313" key="4">
    <source>
        <dbReference type="EMBL" id="RRT83818.1"/>
    </source>
</evidence>
<dbReference type="AlphaFoldDB" id="A0A427B5T0"/>
<dbReference type="PANTHER" id="PTHR48048:SF30">
    <property type="entry name" value="GLYCOSYLTRANSFERASE"/>
    <property type="match status" value="1"/>
</dbReference>
<evidence type="ECO:0000256" key="1">
    <source>
        <dbReference type="ARBA" id="ARBA00009995"/>
    </source>
</evidence>
<feature type="non-terminal residue" evidence="4">
    <location>
        <position position="350"/>
    </location>
</feature>
<reference evidence="4 5" key="1">
    <citation type="journal article" date="2014" name="Agronomy (Basel)">
        <title>A Draft Genome Sequence for Ensete ventricosum, the Drought-Tolerant Tree Against Hunger.</title>
        <authorList>
            <person name="Harrison J."/>
            <person name="Moore K.A."/>
            <person name="Paszkiewicz K."/>
            <person name="Jones T."/>
            <person name="Grant M."/>
            <person name="Ambacheew D."/>
            <person name="Muzemil S."/>
            <person name="Studholme D.J."/>
        </authorList>
    </citation>
    <scope>NUCLEOTIDE SEQUENCE [LARGE SCALE GENOMIC DNA]</scope>
</reference>
<keyword evidence="2" id="KW-0328">Glycosyltransferase</keyword>
<protein>
    <submittedName>
        <fullName evidence="4">Uncharacterized protein</fullName>
    </submittedName>
</protein>
<dbReference type="EMBL" id="AMZH03000426">
    <property type="protein sequence ID" value="RRT83818.1"/>
    <property type="molecule type" value="Genomic_DNA"/>
</dbReference>
<dbReference type="Gene3D" id="3.40.50.2000">
    <property type="entry name" value="Glycogen Phosphorylase B"/>
    <property type="match status" value="2"/>
</dbReference>
<organism evidence="4 5">
    <name type="scientific">Ensete ventricosum</name>
    <name type="common">Abyssinian banana</name>
    <name type="synonym">Musa ensete</name>
    <dbReference type="NCBI Taxonomy" id="4639"/>
    <lineage>
        <taxon>Eukaryota</taxon>
        <taxon>Viridiplantae</taxon>
        <taxon>Streptophyta</taxon>
        <taxon>Embryophyta</taxon>
        <taxon>Tracheophyta</taxon>
        <taxon>Spermatophyta</taxon>
        <taxon>Magnoliopsida</taxon>
        <taxon>Liliopsida</taxon>
        <taxon>Zingiberales</taxon>
        <taxon>Musaceae</taxon>
        <taxon>Ensete</taxon>
    </lineage>
</organism>
<dbReference type="Proteomes" id="UP000287651">
    <property type="component" value="Unassembled WGS sequence"/>
</dbReference>
<dbReference type="InterPro" id="IPR002213">
    <property type="entry name" value="UDP_glucos_trans"/>
</dbReference>
<dbReference type="Pfam" id="PF00201">
    <property type="entry name" value="UDPGT"/>
    <property type="match status" value="1"/>
</dbReference>
<keyword evidence="3" id="KW-0808">Transferase</keyword>
<evidence type="ECO:0000256" key="2">
    <source>
        <dbReference type="ARBA" id="ARBA00022676"/>
    </source>
</evidence>
<evidence type="ECO:0000313" key="5">
    <source>
        <dbReference type="Proteomes" id="UP000287651"/>
    </source>
</evidence>
<dbReference type="PANTHER" id="PTHR48048">
    <property type="entry name" value="GLYCOSYLTRANSFERASE"/>
    <property type="match status" value="1"/>
</dbReference>
<dbReference type="GO" id="GO:0035251">
    <property type="term" value="F:UDP-glucosyltransferase activity"/>
    <property type="evidence" value="ECO:0007669"/>
    <property type="project" value="InterPro"/>
</dbReference>
<comment type="caution">
    <text evidence="4">The sequence shown here is derived from an EMBL/GenBank/DDBJ whole genome shotgun (WGS) entry which is preliminary data.</text>
</comment>
<evidence type="ECO:0000256" key="3">
    <source>
        <dbReference type="ARBA" id="ARBA00022679"/>
    </source>
</evidence>
<gene>
    <name evidence="4" type="ORF">B296_00016757</name>
</gene>
<name>A0A427B5T0_ENSVE</name>
<accession>A0A427B5T0</accession>
<dbReference type="SUPFAM" id="SSF53756">
    <property type="entry name" value="UDP-Glycosyltransferase/glycogen phosphorylase"/>
    <property type="match status" value="1"/>
</dbReference>
<sequence length="350" mass="38550">MPHLTEMRKMELFLLPTPAADHLTSTVEVASRLLDRVGGGSLSVTVLVMTTPAPCLRFETESCILLHRRRRPVRGAPGAATRAPHLKAAAILRLRASPAAALVIAFFATTMIDVAIELGIPATTMIYLTGGAATLALLLHAPTLHEKVVLDGDEAAFFELLGIPTCGSSTTPGVFQKPRFMILNTFFELDPSTLEALVDGVYVPDHPTPLNYTVVSVLGRQASRQDSEEPHCCIKWLDEQLPASVVLLCLGSISTFFREQLKEMATGLESSGHRLLWSLRGTGDAELVKDRRRSPSYPSKDLLLHLVFLCRRRTDVRRGIRFLSRRLQRSRYWKHVSVNGCFRTVGCGIG</sequence>
<comment type="similarity">
    <text evidence="1">Belongs to the UDP-glycosyltransferase family.</text>
</comment>
<dbReference type="InterPro" id="IPR050481">
    <property type="entry name" value="UDP-glycosyltransf_plant"/>
</dbReference>